<keyword evidence="1" id="KW-0472">Membrane</keyword>
<gene>
    <name evidence="3" type="ORF">M422DRAFT_32086</name>
</gene>
<feature type="chain" id="PRO_5002205586" evidence="2">
    <location>
        <begin position="24"/>
        <end position="186"/>
    </location>
</feature>
<dbReference type="HOGENOM" id="CLU_1455277_0_0_1"/>
<protein>
    <submittedName>
        <fullName evidence="3">Uncharacterized protein</fullName>
    </submittedName>
</protein>
<sequence>MASRSIQFTFFLSLCLWFEAVRAADSPTCSSHPGSEVPCPDTHKPVSHAVLLLAIGIPVIIVTLATSVYLFFVFRRKRQYNTLLPLNINKNPSAVHQNLLKKPNPSENEHENGMDTYRRGLMKSTSALTLNVIPESESESEMVEKHGRIDIGNMGGTATQGSSSQSLYQDATTYTAGAYYGYSVGV</sequence>
<evidence type="ECO:0000313" key="3">
    <source>
        <dbReference type="EMBL" id="KIJ40971.1"/>
    </source>
</evidence>
<reference evidence="3 4" key="1">
    <citation type="submission" date="2014-06" db="EMBL/GenBank/DDBJ databases">
        <title>Evolutionary Origins and Diversification of the Mycorrhizal Mutualists.</title>
        <authorList>
            <consortium name="DOE Joint Genome Institute"/>
            <consortium name="Mycorrhizal Genomics Consortium"/>
            <person name="Kohler A."/>
            <person name="Kuo A."/>
            <person name="Nagy L.G."/>
            <person name="Floudas D."/>
            <person name="Copeland A."/>
            <person name="Barry K.W."/>
            <person name="Cichocki N."/>
            <person name="Veneault-Fourrey C."/>
            <person name="LaButti K."/>
            <person name="Lindquist E.A."/>
            <person name="Lipzen A."/>
            <person name="Lundell T."/>
            <person name="Morin E."/>
            <person name="Murat C."/>
            <person name="Riley R."/>
            <person name="Ohm R."/>
            <person name="Sun H."/>
            <person name="Tunlid A."/>
            <person name="Henrissat B."/>
            <person name="Grigoriev I.V."/>
            <person name="Hibbett D.S."/>
            <person name="Martin F."/>
        </authorList>
    </citation>
    <scope>NUCLEOTIDE SEQUENCE [LARGE SCALE GENOMIC DNA]</scope>
    <source>
        <strain evidence="3 4">SS14</strain>
    </source>
</reference>
<keyword evidence="4" id="KW-1185">Reference proteome</keyword>
<feature type="signal peptide" evidence="2">
    <location>
        <begin position="1"/>
        <end position="23"/>
    </location>
</feature>
<proteinExistence type="predicted"/>
<name>A0A0C9VSF5_SPHS4</name>
<dbReference type="AlphaFoldDB" id="A0A0C9VSF5"/>
<keyword evidence="2" id="KW-0732">Signal</keyword>
<evidence type="ECO:0000256" key="2">
    <source>
        <dbReference type="SAM" id="SignalP"/>
    </source>
</evidence>
<keyword evidence="1" id="KW-0812">Transmembrane</keyword>
<accession>A0A0C9VSF5</accession>
<dbReference type="Proteomes" id="UP000054279">
    <property type="component" value="Unassembled WGS sequence"/>
</dbReference>
<organism evidence="3 4">
    <name type="scientific">Sphaerobolus stellatus (strain SS14)</name>
    <dbReference type="NCBI Taxonomy" id="990650"/>
    <lineage>
        <taxon>Eukaryota</taxon>
        <taxon>Fungi</taxon>
        <taxon>Dikarya</taxon>
        <taxon>Basidiomycota</taxon>
        <taxon>Agaricomycotina</taxon>
        <taxon>Agaricomycetes</taxon>
        <taxon>Phallomycetidae</taxon>
        <taxon>Geastrales</taxon>
        <taxon>Sphaerobolaceae</taxon>
        <taxon>Sphaerobolus</taxon>
    </lineage>
</organism>
<keyword evidence="1" id="KW-1133">Transmembrane helix</keyword>
<evidence type="ECO:0000313" key="4">
    <source>
        <dbReference type="Proteomes" id="UP000054279"/>
    </source>
</evidence>
<dbReference type="EMBL" id="KN837140">
    <property type="protein sequence ID" value="KIJ40971.1"/>
    <property type="molecule type" value="Genomic_DNA"/>
</dbReference>
<evidence type="ECO:0000256" key="1">
    <source>
        <dbReference type="SAM" id="Phobius"/>
    </source>
</evidence>
<feature type="transmembrane region" description="Helical" evidence="1">
    <location>
        <begin position="47"/>
        <end position="74"/>
    </location>
</feature>